<feature type="non-terminal residue" evidence="1">
    <location>
        <position position="90"/>
    </location>
</feature>
<dbReference type="Proteomes" id="UP000471360">
    <property type="component" value="Unassembled WGS sequence"/>
</dbReference>
<evidence type="ECO:0000313" key="2">
    <source>
        <dbReference type="Proteomes" id="UP000471360"/>
    </source>
</evidence>
<sequence>MINKNKVTERSGIHDTVKSLSENLRKYIEAQYHIRDEGLIAERRALLQQNETIAQAPYIEATPIYEPGAPYSELPIPEAASNVLNQLSEL</sequence>
<reference evidence="1 2" key="1">
    <citation type="submission" date="2020-02" db="EMBL/GenBank/DDBJ databases">
        <authorList>
            <person name="Subbiah M."/>
            <person name="Call D."/>
        </authorList>
    </citation>
    <scope>NUCLEOTIDE SEQUENCE [LARGE SCALE GENOMIC DNA]</scope>
    <source>
        <strain evidence="1 2">8375wB1</strain>
    </source>
</reference>
<accession>A0A8T6QI78</accession>
<organism evidence="1 2">
    <name type="scientific">Escherichia coli</name>
    <dbReference type="NCBI Taxonomy" id="562"/>
    <lineage>
        <taxon>Bacteria</taxon>
        <taxon>Pseudomonadati</taxon>
        <taxon>Pseudomonadota</taxon>
        <taxon>Gammaproteobacteria</taxon>
        <taxon>Enterobacterales</taxon>
        <taxon>Enterobacteriaceae</taxon>
        <taxon>Escherichia</taxon>
    </lineage>
</organism>
<gene>
    <name evidence="1" type="ORF">G3W53_32115</name>
</gene>
<name>A0A8T6QI78_ECOLX</name>
<dbReference type="AlphaFoldDB" id="A0A8T6QI78"/>
<dbReference type="EMBL" id="JAAGYP010000918">
    <property type="protein sequence ID" value="NEN74554.1"/>
    <property type="molecule type" value="Genomic_DNA"/>
</dbReference>
<protein>
    <submittedName>
        <fullName evidence="1">Uncharacterized protein</fullName>
    </submittedName>
</protein>
<proteinExistence type="predicted"/>
<evidence type="ECO:0000313" key="1">
    <source>
        <dbReference type="EMBL" id="NEN74554.1"/>
    </source>
</evidence>
<comment type="caution">
    <text evidence="1">The sequence shown here is derived from an EMBL/GenBank/DDBJ whole genome shotgun (WGS) entry which is preliminary data.</text>
</comment>